<evidence type="ECO:0000313" key="2">
    <source>
        <dbReference type="Proteomes" id="UP001606300"/>
    </source>
</evidence>
<name>A0ABW7EHH5_9BURK</name>
<comment type="caution">
    <text evidence="1">The sequence shown here is derived from an EMBL/GenBank/DDBJ whole genome shotgun (WGS) entry which is preliminary data.</text>
</comment>
<dbReference type="EMBL" id="JBIGHY010000001">
    <property type="protein sequence ID" value="MFG6412765.1"/>
    <property type="molecule type" value="Genomic_DNA"/>
</dbReference>
<protein>
    <submittedName>
        <fullName evidence="1">Uncharacterized protein</fullName>
    </submittedName>
</protein>
<proteinExistence type="predicted"/>
<keyword evidence="2" id="KW-1185">Reference proteome</keyword>
<dbReference type="RefSeq" id="WP_394468862.1">
    <property type="nucleotide sequence ID" value="NZ_JBIGHY010000001.1"/>
</dbReference>
<evidence type="ECO:0000313" key="1">
    <source>
        <dbReference type="EMBL" id="MFG6412765.1"/>
    </source>
</evidence>
<dbReference type="Proteomes" id="UP001606300">
    <property type="component" value="Unassembled WGS sequence"/>
</dbReference>
<gene>
    <name evidence="1" type="ORF">ACG02S_02520</name>
</gene>
<accession>A0ABW7EHH5</accession>
<organism evidence="1 2">
    <name type="scientific">Pelomonas dachongensis</name>
    <dbReference type="NCBI Taxonomy" id="3299029"/>
    <lineage>
        <taxon>Bacteria</taxon>
        <taxon>Pseudomonadati</taxon>
        <taxon>Pseudomonadota</taxon>
        <taxon>Betaproteobacteria</taxon>
        <taxon>Burkholderiales</taxon>
        <taxon>Sphaerotilaceae</taxon>
        <taxon>Roseateles</taxon>
    </lineage>
</organism>
<reference evidence="1 2" key="1">
    <citation type="submission" date="2024-09" db="EMBL/GenBank/DDBJ databases">
        <title>Novel species of the genus Pelomonas and Roseateles isolated from streams.</title>
        <authorList>
            <person name="Lu H."/>
        </authorList>
    </citation>
    <scope>NUCLEOTIDE SEQUENCE [LARGE SCALE GENOMIC DNA]</scope>
    <source>
        <strain evidence="1 2">DC23W</strain>
    </source>
</reference>
<sequence length="211" mass="22583">MGREARCTAQIGTQAADVTALLESTTVVLRGELKCKWDISSLQNLRVEAGGALRFEAGDDAVTLQLGEPEAGKWLKKLQTPPPTLAAKLGVSAASPALLIGPTVGTLDPALAEALAGCITTNVREARMLVAVISKRDELARMADFHADMICKTVWVVHAKGPGANPSDSDVRLELRARGYVDNKTTAVSERLTATRYVLSEPPAKKRVRNR</sequence>